<dbReference type="RefSeq" id="WP_241041800.1">
    <property type="nucleotide sequence ID" value="NZ_BAAAJF010000029.1"/>
</dbReference>
<dbReference type="Gene3D" id="3.90.226.10">
    <property type="entry name" value="2-enoyl-CoA Hydratase, Chain A, domain 1"/>
    <property type="match status" value="2"/>
</dbReference>
<dbReference type="InterPro" id="IPR029045">
    <property type="entry name" value="ClpP/crotonase-like_dom_sf"/>
</dbReference>
<dbReference type="Pfam" id="PF01039">
    <property type="entry name" value="Carboxyl_trans"/>
    <property type="match status" value="1"/>
</dbReference>
<dbReference type="PANTHER" id="PTHR22855">
    <property type="entry name" value="ACETYL, PROPIONYL, PYRUVATE, AND GLUTACONYL CARBOXYLASE-RELATED"/>
    <property type="match status" value="1"/>
</dbReference>
<evidence type="ECO:0000313" key="3">
    <source>
        <dbReference type="EMBL" id="MCH6170993.1"/>
    </source>
</evidence>
<organism evidence="3 4">
    <name type="scientific">Pseudonocardia alaniniphila</name>
    <dbReference type="NCBI Taxonomy" id="75291"/>
    <lineage>
        <taxon>Bacteria</taxon>
        <taxon>Bacillati</taxon>
        <taxon>Actinomycetota</taxon>
        <taxon>Actinomycetes</taxon>
        <taxon>Pseudonocardiales</taxon>
        <taxon>Pseudonocardiaceae</taxon>
        <taxon>Pseudonocardia</taxon>
    </lineage>
</organism>
<evidence type="ECO:0000313" key="4">
    <source>
        <dbReference type="Proteomes" id="UP001299970"/>
    </source>
</evidence>
<keyword evidence="4" id="KW-1185">Reference proteome</keyword>
<evidence type="ECO:0000259" key="2">
    <source>
        <dbReference type="PROSITE" id="PS50989"/>
    </source>
</evidence>
<protein>
    <submittedName>
        <fullName evidence="3">Acyl-CoA carboxylase subunit beta</fullName>
    </submittedName>
</protein>
<dbReference type="InterPro" id="IPR045190">
    <property type="entry name" value="MCCB/AccD1-like"/>
</dbReference>
<dbReference type="Proteomes" id="UP001299970">
    <property type="component" value="Unassembled WGS sequence"/>
</dbReference>
<feature type="domain" description="CoA carboxyltransferase N-terminal" evidence="1">
    <location>
        <begin position="22"/>
        <end position="273"/>
    </location>
</feature>
<comment type="caution">
    <text evidence="3">The sequence shown here is derived from an EMBL/GenBank/DDBJ whole genome shotgun (WGS) entry which is preliminary data.</text>
</comment>
<evidence type="ECO:0000259" key="1">
    <source>
        <dbReference type="PROSITE" id="PS50980"/>
    </source>
</evidence>
<dbReference type="PROSITE" id="PS50989">
    <property type="entry name" value="COA_CT_CTER"/>
    <property type="match status" value="2"/>
</dbReference>
<sequence length="532" mass="57233">MTVLRSQLDVSSETYASNRKAQLEVLAQLDEQLELVVAGGGERYMQRHRDRGKLPVRERLELLLDPDSPFLELSALAAWGTEFTVGASVLTGIGVVCGVECMVIGHDATVRGGAMNPYSLRKTLRALEIARVNRLPVVNLVESGGADLPTQADLFVPAGRIFHELTELSSLGIPTVAIVFGNSTAGGAYVPGMCDYAVLVDRQAKVFLGGPPLVKMATGEESDDESLGGAEMHSRVSGLSDYFAADEHDAIRLGRQIMSRINWRKLGPPAAQNPEPPRYDPEEILGIISPDPKVPFDPREVLARTVDGSDFDEYKPLYGTSLVTGWASIHGYPVGVLANHRGVLFSEEAKKASEFILLANQTDTPLVFLQNTTGYMVGAQYEQGGIIKDGAKMINAVTNSTVPHLTINMASSFGAGNYGMSGRAYDPRLMFAWPGAKLAVMGAAQLAGVMSIVGRASAASQGRPFDEEADRSRTAAIEAQIEAESHAFFVTARLYDDGIVDPRDTRTVLGMSLSTVHSNTVAGRRGFGVFRM</sequence>
<name>A0ABS9TRJ6_9PSEU</name>
<dbReference type="InterPro" id="IPR011763">
    <property type="entry name" value="COA_CT_C"/>
</dbReference>
<dbReference type="InterPro" id="IPR034733">
    <property type="entry name" value="AcCoA_carboxyl_beta"/>
</dbReference>
<reference evidence="3 4" key="1">
    <citation type="submission" date="2022-03" db="EMBL/GenBank/DDBJ databases">
        <title>Pseudonocardia alaer sp. nov., a novel actinomycete isolated from reed forest soil.</title>
        <authorList>
            <person name="Wang L."/>
        </authorList>
    </citation>
    <scope>NUCLEOTIDE SEQUENCE [LARGE SCALE GENOMIC DNA]</scope>
    <source>
        <strain evidence="3 4">Y-16303</strain>
    </source>
</reference>
<dbReference type="InterPro" id="IPR011762">
    <property type="entry name" value="COA_CT_N"/>
</dbReference>
<dbReference type="EMBL" id="JAKXMK010000038">
    <property type="protein sequence ID" value="MCH6170993.1"/>
    <property type="molecule type" value="Genomic_DNA"/>
</dbReference>
<proteinExistence type="predicted"/>
<dbReference type="SUPFAM" id="SSF52096">
    <property type="entry name" value="ClpP/crotonase"/>
    <property type="match status" value="2"/>
</dbReference>
<accession>A0ABS9TRJ6</accession>
<dbReference type="PROSITE" id="PS50980">
    <property type="entry name" value="COA_CT_NTER"/>
    <property type="match status" value="1"/>
</dbReference>
<gene>
    <name evidence="3" type="ORF">MMF94_35275</name>
</gene>
<dbReference type="PANTHER" id="PTHR22855:SF46">
    <property type="entry name" value="METHYLCROTONOYL-COA CARBOXYLASE"/>
    <property type="match status" value="1"/>
</dbReference>
<feature type="domain" description="CoA carboxyltransferase C-terminal" evidence="2">
    <location>
        <begin position="280"/>
        <end position="515"/>
    </location>
</feature>
<feature type="domain" description="CoA carboxyltransferase C-terminal" evidence="2">
    <location>
        <begin position="28"/>
        <end position="276"/>
    </location>
</feature>